<gene>
    <name evidence="1" type="ORF">WICANDRAFT_78652</name>
</gene>
<evidence type="ECO:0000313" key="1">
    <source>
        <dbReference type="EMBL" id="ODQ60030.1"/>
    </source>
</evidence>
<organism evidence="1 2">
    <name type="scientific">Wickerhamomyces anomalus (strain ATCC 58044 / CBS 1984 / NCYC 433 / NRRL Y-366-8)</name>
    <name type="common">Yeast</name>
    <name type="synonym">Hansenula anomala</name>
    <dbReference type="NCBI Taxonomy" id="683960"/>
    <lineage>
        <taxon>Eukaryota</taxon>
        <taxon>Fungi</taxon>
        <taxon>Dikarya</taxon>
        <taxon>Ascomycota</taxon>
        <taxon>Saccharomycotina</taxon>
        <taxon>Saccharomycetes</taxon>
        <taxon>Phaffomycetales</taxon>
        <taxon>Wickerhamomycetaceae</taxon>
        <taxon>Wickerhamomyces</taxon>
    </lineage>
</organism>
<keyword evidence="2" id="KW-1185">Reference proteome</keyword>
<accession>A0A1E3P453</accession>
<dbReference type="AlphaFoldDB" id="A0A1E3P453"/>
<protein>
    <submittedName>
        <fullName evidence="1">Uncharacterized protein</fullName>
    </submittedName>
</protein>
<dbReference type="RefSeq" id="XP_019039237.1">
    <property type="nucleotide sequence ID" value="XM_019184766.1"/>
</dbReference>
<dbReference type="Proteomes" id="UP000094112">
    <property type="component" value="Unassembled WGS sequence"/>
</dbReference>
<name>A0A1E3P453_WICAA</name>
<reference evidence="1 2" key="1">
    <citation type="journal article" date="2016" name="Proc. Natl. Acad. Sci. U.S.A.">
        <title>Comparative genomics of biotechnologically important yeasts.</title>
        <authorList>
            <person name="Riley R."/>
            <person name="Haridas S."/>
            <person name="Wolfe K.H."/>
            <person name="Lopes M.R."/>
            <person name="Hittinger C.T."/>
            <person name="Goeker M."/>
            <person name="Salamov A.A."/>
            <person name="Wisecaver J.H."/>
            <person name="Long T.M."/>
            <person name="Calvey C.H."/>
            <person name="Aerts A.L."/>
            <person name="Barry K.W."/>
            <person name="Choi C."/>
            <person name="Clum A."/>
            <person name="Coughlan A.Y."/>
            <person name="Deshpande S."/>
            <person name="Douglass A.P."/>
            <person name="Hanson S.J."/>
            <person name="Klenk H.-P."/>
            <person name="LaButti K.M."/>
            <person name="Lapidus A."/>
            <person name="Lindquist E.A."/>
            <person name="Lipzen A.M."/>
            <person name="Meier-Kolthoff J.P."/>
            <person name="Ohm R.A."/>
            <person name="Otillar R.P."/>
            <person name="Pangilinan J.L."/>
            <person name="Peng Y."/>
            <person name="Rokas A."/>
            <person name="Rosa C.A."/>
            <person name="Scheuner C."/>
            <person name="Sibirny A.A."/>
            <person name="Slot J.C."/>
            <person name="Stielow J.B."/>
            <person name="Sun H."/>
            <person name="Kurtzman C.P."/>
            <person name="Blackwell M."/>
            <person name="Grigoriev I.V."/>
            <person name="Jeffries T.W."/>
        </authorList>
    </citation>
    <scope>NUCLEOTIDE SEQUENCE [LARGE SCALE GENOMIC DNA]</scope>
    <source>
        <strain evidence="2">ATCC 58044 / CBS 1984 / NCYC 433 / NRRL Y-366-8</strain>
    </source>
</reference>
<sequence>MKPTFSLSRQLVRSVINPVKHTPLDTLKSLPFTPKSLLYIPNTRTSVNAQQHVNSLLSENPNLQIITAVLDSVHQDIASELWFDDFMRIRSGKNLDNDAKNKPSLTLGFSGEILKIPLVRTTGFTNFDYTLNMKHNGTYLLDELDVWLPLKTGGISSWSHLHRISESRYNITSHLDNVIKQIDNRPASSVLMNELKQNGINENQPLYVQIGSQYARTNFYEIIAGGGEYGAKSEMLVLDCDKIPEALALQVQFCLPVPQLAKPSDNGGMIVDRIQDSKRIVDQGEDVIKDNFIRFGSEKGFQLSGYNLQAPNDFCSVRL</sequence>
<dbReference type="EMBL" id="KV454210">
    <property type="protein sequence ID" value="ODQ60030.1"/>
    <property type="molecule type" value="Genomic_DNA"/>
</dbReference>
<dbReference type="OrthoDB" id="4080562at2759"/>
<evidence type="ECO:0000313" key="2">
    <source>
        <dbReference type="Proteomes" id="UP000094112"/>
    </source>
</evidence>
<proteinExistence type="predicted"/>
<dbReference type="GeneID" id="30202012"/>